<keyword evidence="1" id="KW-0175">Coiled coil</keyword>
<proteinExistence type="predicted"/>
<name>A0A143YB79_9LACT</name>
<dbReference type="OrthoDB" id="2168284at2"/>
<evidence type="ECO:0000313" key="4">
    <source>
        <dbReference type="EMBL" id="SFH45729.1"/>
    </source>
</evidence>
<evidence type="ECO:0000313" key="7">
    <source>
        <dbReference type="Proteomes" id="UP000589373"/>
    </source>
</evidence>
<organism evidence="3 7">
    <name type="scientific">Trichococcus flocculiformis</name>
    <dbReference type="NCBI Taxonomy" id="82803"/>
    <lineage>
        <taxon>Bacteria</taxon>
        <taxon>Bacillati</taxon>
        <taxon>Bacillota</taxon>
        <taxon>Bacilli</taxon>
        <taxon>Lactobacillales</taxon>
        <taxon>Carnobacteriaceae</taxon>
        <taxon>Trichococcus</taxon>
    </lineage>
</organism>
<accession>A0A143YB79</accession>
<evidence type="ECO:0000256" key="1">
    <source>
        <dbReference type="SAM" id="Coils"/>
    </source>
</evidence>
<feature type="coiled-coil region" evidence="1">
    <location>
        <begin position="7"/>
        <end position="34"/>
    </location>
</feature>
<reference evidence="2 5" key="1">
    <citation type="submission" date="2016-02" db="EMBL/GenBank/DDBJ databases">
        <authorList>
            <person name="Strepis N."/>
        </authorList>
    </citation>
    <scope>NUCLEOTIDE SEQUENCE [LARGE SCALE GENOMIC DNA]</scope>
    <source>
        <strain evidence="2">Trichococcus flocculiformis</strain>
    </source>
</reference>
<dbReference type="Proteomes" id="UP000195947">
    <property type="component" value="Unassembled WGS sequence"/>
</dbReference>
<gene>
    <name evidence="3" type="ORF">GX662_10840</name>
    <name evidence="4" type="ORF">SAMN04488507_100147</name>
    <name evidence="2" type="ORF">TFLO_761</name>
</gene>
<dbReference type="STRING" id="82803.SAMN04488048_11722"/>
<evidence type="ECO:0000313" key="5">
    <source>
        <dbReference type="Proteomes" id="UP000195947"/>
    </source>
</evidence>
<keyword evidence="5" id="KW-1185">Reference proteome</keyword>
<dbReference type="RefSeq" id="WP_068562173.1">
    <property type="nucleotide sequence ID" value="NZ_CP089787.1"/>
</dbReference>
<dbReference type="EMBL" id="FOQC01000001">
    <property type="protein sequence ID" value="SFH45729.1"/>
    <property type="molecule type" value="Genomic_DNA"/>
</dbReference>
<evidence type="ECO:0000313" key="2">
    <source>
        <dbReference type="EMBL" id="CZQ86450.1"/>
    </source>
</evidence>
<dbReference type="EMBL" id="FJMZ01000005">
    <property type="protein sequence ID" value="CZQ86450.1"/>
    <property type="molecule type" value="Genomic_DNA"/>
</dbReference>
<evidence type="ECO:0000313" key="6">
    <source>
        <dbReference type="Proteomes" id="UP000199686"/>
    </source>
</evidence>
<dbReference type="Proteomes" id="UP000589373">
    <property type="component" value="Unassembled WGS sequence"/>
</dbReference>
<evidence type="ECO:0000313" key="3">
    <source>
        <dbReference type="EMBL" id="NLD32731.1"/>
    </source>
</evidence>
<dbReference type="Proteomes" id="UP000199686">
    <property type="component" value="Unassembled WGS sequence"/>
</dbReference>
<dbReference type="AlphaFoldDB" id="A0A143YB79"/>
<sequence>MQIFDEVKKIEQEAADLELDYQNKLRKLEQNTQDKIGEMKRNIEKELATFQSEELAKKSEQLAILKNASAESEKSEIEKLQTRFKAKEEELVNAVIGEVMRKYGNR</sequence>
<dbReference type="EMBL" id="JAAZCD010000243">
    <property type="protein sequence ID" value="NLD32731.1"/>
    <property type="molecule type" value="Genomic_DNA"/>
</dbReference>
<comment type="caution">
    <text evidence="3">The sequence shown here is derived from an EMBL/GenBank/DDBJ whole genome shotgun (WGS) entry which is preliminary data.</text>
</comment>
<reference evidence="4 6" key="2">
    <citation type="submission" date="2016-10" db="EMBL/GenBank/DDBJ databases">
        <authorList>
            <person name="Varghese N."/>
            <person name="Submissions S."/>
        </authorList>
    </citation>
    <scope>NUCLEOTIDE SEQUENCE [LARGE SCALE GENOMIC DNA]</scope>
    <source>
        <strain evidence="4 6">DSM 2094</strain>
    </source>
</reference>
<protein>
    <submittedName>
        <fullName evidence="3">Uncharacterized protein</fullName>
    </submittedName>
</protein>
<reference evidence="3 7" key="3">
    <citation type="journal article" date="2020" name="Biotechnol. Biofuels">
        <title>New insights from the biogas microbiome by comprehensive genome-resolved metagenomics of nearly 1600 species originating from multiple anaerobic digesters.</title>
        <authorList>
            <person name="Campanaro S."/>
            <person name="Treu L."/>
            <person name="Rodriguez-R L.M."/>
            <person name="Kovalovszki A."/>
            <person name="Ziels R.M."/>
            <person name="Maus I."/>
            <person name="Zhu X."/>
            <person name="Kougias P.G."/>
            <person name="Basile A."/>
            <person name="Luo G."/>
            <person name="Schluter A."/>
            <person name="Konstantinidis K.T."/>
            <person name="Angelidaki I."/>
        </authorList>
    </citation>
    <scope>NUCLEOTIDE SEQUENCE [LARGE SCALE GENOMIC DNA]</scope>
    <source>
        <strain evidence="3">AS07pgkLD_105</strain>
    </source>
</reference>